<sequence>MTEDDIIEFVRGLPGTVVFTAGPGDGSPEVAWGDSFFFYDPDGLDAIPADGRLPYATIVTKDYPGFDTASGLDRPGVFRLNVAVGRVAFERLVGHSPAEHRAGVDYTVFDQVIPHPLYATQSWISILNPADAGRAQAILRDAHARAAKRHRRPSGTSPA</sequence>
<dbReference type="Pfam" id="PF19694">
    <property type="entry name" value="DUF6194"/>
    <property type="match status" value="1"/>
</dbReference>
<dbReference type="Proteomes" id="UP000565579">
    <property type="component" value="Unassembled WGS sequence"/>
</dbReference>
<dbReference type="AlphaFoldDB" id="A0A7X0U3X2"/>
<name>A0A7X0U3X2_9ACTN</name>
<evidence type="ECO:0000313" key="3">
    <source>
        <dbReference type="Proteomes" id="UP000565579"/>
    </source>
</evidence>
<gene>
    <name evidence="2" type="ORF">HD593_009016</name>
</gene>
<accession>A0A7X0U3X2</accession>
<dbReference type="EMBL" id="JACHMI010000001">
    <property type="protein sequence ID" value="MBB6554221.1"/>
    <property type="molecule type" value="Genomic_DNA"/>
</dbReference>
<dbReference type="InterPro" id="IPR045676">
    <property type="entry name" value="DUF6194"/>
</dbReference>
<evidence type="ECO:0000259" key="1">
    <source>
        <dbReference type="Pfam" id="PF19694"/>
    </source>
</evidence>
<comment type="caution">
    <text evidence="2">The sequence shown here is derived from an EMBL/GenBank/DDBJ whole genome shotgun (WGS) entry which is preliminary data.</text>
</comment>
<dbReference type="RefSeq" id="WP_185108928.1">
    <property type="nucleotide sequence ID" value="NZ_JACHMI010000001.1"/>
</dbReference>
<reference evidence="2 3" key="1">
    <citation type="submission" date="2020-08" db="EMBL/GenBank/DDBJ databases">
        <title>Sequencing the genomes of 1000 actinobacteria strains.</title>
        <authorList>
            <person name="Klenk H.-P."/>
        </authorList>
    </citation>
    <scope>NUCLEOTIDE SEQUENCE [LARGE SCALE GENOMIC DNA]</scope>
    <source>
        <strain evidence="2 3">DSM 43768</strain>
    </source>
</reference>
<feature type="domain" description="DUF6194" evidence="1">
    <location>
        <begin position="1"/>
        <end position="152"/>
    </location>
</feature>
<proteinExistence type="predicted"/>
<protein>
    <recommendedName>
        <fullName evidence="1">DUF6194 domain-containing protein</fullName>
    </recommendedName>
</protein>
<evidence type="ECO:0000313" key="2">
    <source>
        <dbReference type="EMBL" id="MBB6554221.1"/>
    </source>
</evidence>
<organism evidence="2 3">
    <name type="scientific">Nonomuraea rubra</name>
    <dbReference type="NCBI Taxonomy" id="46180"/>
    <lineage>
        <taxon>Bacteria</taxon>
        <taxon>Bacillati</taxon>
        <taxon>Actinomycetota</taxon>
        <taxon>Actinomycetes</taxon>
        <taxon>Streptosporangiales</taxon>
        <taxon>Streptosporangiaceae</taxon>
        <taxon>Nonomuraea</taxon>
    </lineage>
</organism>
<keyword evidence="3" id="KW-1185">Reference proteome</keyword>